<keyword evidence="4 6" id="KW-0863">Zinc-finger</keyword>
<keyword evidence="3" id="KW-0479">Metal-binding</keyword>
<dbReference type="Gene3D" id="3.30.40.10">
    <property type="entry name" value="Zinc/RING finger domain, C3HC4 (zinc finger)"/>
    <property type="match status" value="1"/>
</dbReference>
<feature type="region of interest" description="Disordered" evidence="7">
    <location>
        <begin position="95"/>
        <end position="122"/>
    </location>
</feature>
<dbReference type="InterPro" id="IPR027370">
    <property type="entry name" value="Znf-RING_euk"/>
</dbReference>
<keyword evidence="5" id="KW-0862">Zinc</keyword>
<dbReference type="Pfam" id="PF13445">
    <property type="entry name" value="zf-RING_UBOX"/>
    <property type="match status" value="1"/>
</dbReference>
<dbReference type="OMA" id="QELWPTI"/>
<dbReference type="GO" id="GO:0008270">
    <property type="term" value="F:zinc ion binding"/>
    <property type="evidence" value="ECO:0007669"/>
    <property type="project" value="UniProtKB-KW"/>
</dbReference>
<keyword evidence="10" id="KW-1185">Reference proteome</keyword>
<dbReference type="CDD" id="cd16536">
    <property type="entry name" value="RING-HC_RNF10"/>
    <property type="match status" value="1"/>
</dbReference>
<evidence type="ECO:0000256" key="5">
    <source>
        <dbReference type="ARBA" id="ARBA00022833"/>
    </source>
</evidence>
<dbReference type="GO" id="GO:0000976">
    <property type="term" value="F:transcription cis-regulatory region binding"/>
    <property type="evidence" value="ECO:0007669"/>
    <property type="project" value="TreeGrafter"/>
</dbReference>
<name>A0A0S4IP20_BODSA</name>
<evidence type="ECO:0000256" key="7">
    <source>
        <dbReference type="SAM" id="MobiDB-lite"/>
    </source>
</evidence>
<dbReference type="GO" id="GO:0005737">
    <property type="term" value="C:cytoplasm"/>
    <property type="evidence" value="ECO:0007669"/>
    <property type="project" value="UniProtKB-SubCell"/>
</dbReference>
<accession>A0A0S4IP20</accession>
<evidence type="ECO:0000256" key="4">
    <source>
        <dbReference type="ARBA" id="ARBA00022771"/>
    </source>
</evidence>
<protein>
    <submittedName>
        <fullName evidence="9">Zinc finger protein, putative</fullName>
    </submittedName>
</protein>
<dbReference type="PANTHER" id="PTHR12983:SF9">
    <property type="entry name" value="E3 UBIQUITIN-PROTEIN LIGASE RNF10"/>
    <property type="match status" value="1"/>
</dbReference>
<dbReference type="EMBL" id="CYKH01000221">
    <property type="protein sequence ID" value="CUE97851.1"/>
    <property type="molecule type" value="Genomic_DNA"/>
</dbReference>
<feature type="region of interest" description="Disordered" evidence="7">
    <location>
        <begin position="383"/>
        <end position="437"/>
    </location>
</feature>
<feature type="domain" description="RING-type" evidence="8">
    <location>
        <begin position="183"/>
        <end position="227"/>
    </location>
</feature>
<gene>
    <name evidence="9" type="ORF">BSAL_57880</name>
</gene>
<dbReference type="VEuPathDB" id="TriTrypDB:BSAL_57880"/>
<dbReference type="PANTHER" id="PTHR12983">
    <property type="entry name" value="RING FINGER 10 FAMILY MEMBER"/>
    <property type="match status" value="1"/>
</dbReference>
<sequence length="780" mass="84054">MPAPHSSSSAGGGGKRSGRKAETNANHLISFQYRAPQQVGVSPPLGSIRHGGGGGGGRRHAPLDPEKVKVAYKLLNLQYLVYPDIAAAAMQANHNSNSTGSIRGPETPTQPAGSTPTHPPPVAYVKAAQSSATSMATIGKEAARSMLNYDGIISWDYVYAVVFRSDASSNHLNEDNAGSAFQCPICLEVPCAPRITPCGHIYCLPCILRFLILQKEEQHQRTCPVCHSMLVQKQLKRVLFQSVSPVKERSKRTFVLVHREKNSPLLLAHTDVHLCDAMSTGEENHTVHPSCDGGARIVLPRYEEDSSSKFARYSIATEDLHGLHQVLDESALEERKLDFLSSVHQPITRDEALEVRALDESLVLVQRYAFEFAQARQQQQHLPTSTLMSAQQSHSSTSGFHASSPSQVRERQTSMSMSPDPTLESSNSGGGGNPFATAGSSPLTVSSSSAAGCYPFYDLYMDAEGQPIFLHFVCSFMILDDCRARGIEPPCSVEVDVLDIESVTQTEQIRTVLKPLAFIPLCGTVRTVFCNMKSGLVGSHTIKAFKEVLDRRMQRIAEVRREQEERNDAAASLDDAWERHKAARRQADPMWRDTTPPFGSGGGGGVSPTMEAFAQPEDLPTLESLPPATMSYTSASASTEKTNWSVGGPSDSSLETRQRGCKGRCDDITDALTATNLSAAAATPPPPVVALGAWGAPKSMDLGGANDNAAVRLFTSGRPSNAPAAQPTWGGKPFVHKTTVKGAVIVVCPSRGDGAHLCVGYHLLLLMLLVVQLGKLLEVR</sequence>
<feature type="region of interest" description="Disordered" evidence="7">
    <location>
        <begin position="1"/>
        <end position="62"/>
    </location>
</feature>
<feature type="compositionally biased region" description="Low complexity" evidence="7">
    <location>
        <begin position="393"/>
        <end position="406"/>
    </location>
</feature>
<evidence type="ECO:0000256" key="1">
    <source>
        <dbReference type="ARBA" id="ARBA00004496"/>
    </source>
</evidence>
<evidence type="ECO:0000313" key="10">
    <source>
        <dbReference type="Proteomes" id="UP000051952"/>
    </source>
</evidence>
<dbReference type="SUPFAM" id="SSF57850">
    <property type="entry name" value="RING/U-box"/>
    <property type="match status" value="1"/>
</dbReference>
<dbReference type="AlphaFoldDB" id="A0A0S4IP20"/>
<dbReference type="InterPro" id="IPR017907">
    <property type="entry name" value="Znf_RING_CS"/>
</dbReference>
<reference evidence="10" key="1">
    <citation type="submission" date="2015-09" db="EMBL/GenBank/DDBJ databases">
        <authorList>
            <consortium name="Pathogen Informatics"/>
        </authorList>
    </citation>
    <scope>NUCLEOTIDE SEQUENCE [LARGE SCALE GENOMIC DNA]</scope>
    <source>
        <strain evidence="10">Lake Konstanz</strain>
    </source>
</reference>
<dbReference type="SMART" id="SM00184">
    <property type="entry name" value="RING"/>
    <property type="match status" value="1"/>
</dbReference>
<feature type="compositionally biased region" description="Polar residues" evidence="7">
    <location>
        <begin position="413"/>
        <end position="427"/>
    </location>
</feature>
<evidence type="ECO:0000313" key="9">
    <source>
        <dbReference type="EMBL" id="CUE97851.1"/>
    </source>
</evidence>
<organism evidence="9 10">
    <name type="scientific">Bodo saltans</name>
    <name type="common">Flagellated protozoan</name>
    <dbReference type="NCBI Taxonomy" id="75058"/>
    <lineage>
        <taxon>Eukaryota</taxon>
        <taxon>Discoba</taxon>
        <taxon>Euglenozoa</taxon>
        <taxon>Kinetoplastea</taxon>
        <taxon>Metakinetoplastina</taxon>
        <taxon>Eubodonida</taxon>
        <taxon>Bodonidae</taxon>
        <taxon>Bodo</taxon>
    </lineage>
</organism>
<dbReference type="Proteomes" id="UP000051952">
    <property type="component" value="Unassembled WGS sequence"/>
</dbReference>
<dbReference type="OrthoDB" id="302966at2759"/>
<keyword evidence="2" id="KW-0963">Cytoplasm</keyword>
<feature type="compositionally biased region" description="Polar residues" evidence="7">
    <location>
        <begin position="95"/>
        <end position="116"/>
    </location>
</feature>
<proteinExistence type="predicted"/>
<dbReference type="GO" id="GO:0045944">
    <property type="term" value="P:positive regulation of transcription by RNA polymerase II"/>
    <property type="evidence" value="ECO:0007669"/>
    <property type="project" value="TreeGrafter"/>
</dbReference>
<feature type="compositionally biased region" description="Polar residues" evidence="7">
    <location>
        <begin position="383"/>
        <end position="392"/>
    </location>
</feature>
<evidence type="ECO:0000256" key="6">
    <source>
        <dbReference type="PROSITE-ProRule" id="PRU00175"/>
    </source>
</evidence>
<dbReference type="InterPro" id="IPR001841">
    <property type="entry name" value="Znf_RING"/>
</dbReference>
<dbReference type="InterPro" id="IPR039739">
    <property type="entry name" value="MAG2/RNF10"/>
</dbReference>
<evidence type="ECO:0000259" key="8">
    <source>
        <dbReference type="PROSITE" id="PS50089"/>
    </source>
</evidence>
<dbReference type="PROSITE" id="PS50089">
    <property type="entry name" value="ZF_RING_2"/>
    <property type="match status" value="1"/>
</dbReference>
<evidence type="ECO:0000256" key="3">
    <source>
        <dbReference type="ARBA" id="ARBA00022723"/>
    </source>
</evidence>
<evidence type="ECO:0000256" key="2">
    <source>
        <dbReference type="ARBA" id="ARBA00022490"/>
    </source>
</evidence>
<dbReference type="PROSITE" id="PS00518">
    <property type="entry name" value="ZF_RING_1"/>
    <property type="match status" value="1"/>
</dbReference>
<comment type="subcellular location">
    <subcellularLocation>
        <location evidence="1">Cytoplasm</location>
    </subcellularLocation>
</comment>
<dbReference type="InterPro" id="IPR013083">
    <property type="entry name" value="Znf_RING/FYVE/PHD"/>
</dbReference>